<dbReference type="CDD" id="cd14686">
    <property type="entry name" value="bZIP"/>
    <property type="match status" value="1"/>
</dbReference>
<feature type="compositionally biased region" description="Basic and acidic residues" evidence="2">
    <location>
        <begin position="133"/>
        <end position="167"/>
    </location>
</feature>
<reference evidence="3 4" key="1">
    <citation type="journal article" date="2021" name="Nat. Commun.">
        <title>Genetic determinants of endophytism in the Arabidopsis root mycobiome.</title>
        <authorList>
            <person name="Mesny F."/>
            <person name="Miyauchi S."/>
            <person name="Thiergart T."/>
            <person name="Pickel B."/>
            <person name="Atanasova L."/>
            <person name="Karlsson M."/>
            <person name="Huettel B."/>
            <person name="Barry K.W."/>
            <person name="Haridas S."/>
            <person name="Chen C."/>
            <person name="Bauer D."/>
            <person name="Andreopoulos W."/>
            <person name="Pangilinan J."/>
            <person name="LaButti K."/>
            <person name="Riley R."/>
            <person name="Lipzen A."/>
            <person name="Clum A."/>
            <person name="Drula E."/>
            <person name="Henrissat B."/>
            <person name="Kohler A."/>
            <person name="Grigoriev I.V."/>
            <person name="Martin F.M."/>
            <person name="Hacquard S."/>
        </authorList>
    </citation>
    <scope>NUCLEOTIDE SEQUENCE [LARGE SCALE GENOMIC DNA]</scope>
    <source>
        <strain evidence="3 4">MPI-CAGE-CH-0241</strain>
    </source>
</reference>
<dbReference type="InterPro" id="IPR046347">
    <property type="entry name" value="bZIP_sf"/>
</dbReference>
<dbReference type="Gene3D" id="1.20.5.170">
    <property type="match status" value="1"/>
</dbReference>
<accession>A0A9P9AJF8</accession>
<dbReference type="OrthoDB" id="3555317at2759"/>
<feature type="coiled-coil region" evidence="1">
    <location>
        <begin position="68"/>
        <end position="95"/>
    </location>
</feature>
<evidence type="ECO:0008006" key="5">
    <source>
        <dbReference type="Google" id="ProtNLM"/>
    </source>
</evidence>
<evidence type="ECO:0000256" key="1">
    <source>
        <dbReference type="SAM" id="Coils"/>
    </source>
</evidence>
<evidence type="ECO:0000256" key="2">
    <source>
        <dbReference type="SAM" id="MobiDB-lite"/>
    </source>
</evidence>
<dbReference type="EMBL" id="JAGPYM010000042">
    <property type="protein sequence ID" value="KAH6874027.1"/>
    <property type="molecule type" value="Genomic_DNA"/>
</dbReference>
<dbReference type="SUPFAM" id="SSF57959">
    <property type="entry name" value="Leucine zipper domain"/>
    <property type="match status" value="1"/>
</dbReference>
<dbReference type="PANTHER" id="PTHR40618:SF1">
    <property type="entry name" value="B-ZIP TRANSCRIPTION FACTOR (EUROFUNG)"/>
    <property type="match status" value="1"/>
</dbReference>
<dbReference type="AlphaFoldDB" id="A0A9P9AJF8"/>
<feature type="compositionally biased region" description="Polar residues" evidence="2">
    <location>
        <begin position="169"/>
        <end position="178"/>
    </location>
</feature>
<dbReference type="PANTHER" id="PTHR40618">
    <property type="entry name" value="B-ZIP TRANSCRIPTION FACTOR (EUROFUNG)-RELATED"/>
    <property type="match status" value="1"/>
</dbReference>
<name>A0A9P9AJF8_9HYPO</name>
<feature type="compositionally biased region" description="Polar residues" evidence="2">
    <location>
        <begin position="123"/>
        <end position="132"/>
    </location>
</feature>
<gene>
    <name evidence="3" type="ORF">B0T10DRAFT_588189</name>
</gene>
<keyword evidence="4" id="KW-1185">Reference proteome</keyword>
<keyword evidence="1" id="KW-0175">Coiled coil</keyword>
<protein>
    <recommendedName>
        <fullName evidence="5">BZIP domain-containing protein</fullName>
    </recommendedName>
</protein>
<dbReference type="Proteomes" id="UP000777438">
    <property type="component" value="Unassembled WGS sequence"/>
</dbReference>
<evidence type="ECO:0000313" key="3">
    <source>
        <dbReference type="EMBL" id="KAH6874027.1"/>
    </source>
</evidence>
<feature type="region of interest" description="Disordered" evidence="2">
    <location>
        <begin position="31"/>
        <end position="68"/>
    </location>
</feature>
<feature type="compositionally biased region" description="Basic and acidic residues" evidence="2">
    <location>
        <begin position="41"/>
        <end position="68"/>
    </location>
</feature>
<feature type="region of interest" description="Disordered" evidence="2">
    <location>
        <begin position="123"/>
        <end position="182"/>
    </location>
</feature>
<proteinExistence type="predicted"/>
<sequence>MVKLTLGSAIFLQTDAALILNGFPLLGTHNTSHKMQPATKKRGESLKARRERNRQAQHDFRRRRQAAEEAQRRRIQHLEKTIEELSNVIVGLCDEMLSTKDIARQPSLMALLQRSTTRALTLATSVSNTSETDTVRESVDDGDKRRDDEQNKEMHRGNKNPPERKAADSTLSQPSPCQHPSLVVDAETDSFPTLRIDTDDLNNIAMGSSLNVLEPLVKQAWPQTHPNGLDTDSFPVRLVETTLSQACLFLNGEIYVPAEEMERAFGSTLRLLTRPQLVAYMQWLLGPGRNDMYQATGINWNSGSARGVKSYFQYFLPSLAHAQYDSSDTDSPPDHASNQAGQPEFLTALGVQEQLQKLGAKVLGPDTIELSIRTSGSSEWDRANSDSHPGALPMAHTLESAAPATLTVRLDTFLLATNLAYVAKCLDKGPVYPRHGIARAVEASIILARGG</sequence>
<comment type="caution">
    <text evidence="3">The sequence shown here is derived from an EMBL/GenBank/DDBJ whole genome shotgun (WGS) entry which is preliminary data.</text>
</comment>
<evidence type="ECO:0000313" key="4">
    <source>
        <dbReference type="Proteomes" id="UP000777438"/>
    </source>
</evidence>
<organism evidence="3 4">
    <name type="scientific">Thelonectria olida</name>
    <dbReference type="NCBI Taxonomy" id="1576542"/>
    <lineage>
        <taxon>Eukaryota</taxon>
        <taxon>Fungi</taxon>
        <taxon>Dikarya</taxon>
        <taxon>Ascomycota</taxon>
        <taxon>Pezizomycotina</taxon>
        <taxon>Sordariomycetes</taxon>
        <taxon>Hypocreomycetidae</taxon>
        <taxon>Hypocreales</taxon>
        <taxon>Nectriaceae</taxon>
        <taxon>Thelonectria</taxon>
    </lineage>
</organism>
<dbReference type="GO" id="GO:0003700">
    <property type="term" value="F:DNA-binding transcription factor activity"/>
    <property type="evidence" value="ECO:0007669"/>
    <property type="project" value="InterPro"/>
</dbReference>